<gene>
    <name evidence="1" type="ORF">MHPYR_340030</name>
</gene>
<protein>
    <submittedName>
        <fullName evidence="1">Uncharacterized protein</fullName>
    </submittedName>
</protein>
<reference evidence="1" key="1">
    <citation type="submission" date="2016-03" db="EMBL/GenBank/DDBJ databases">
        <authorList>
            <person name="Ploux O."/>
        </authorList>
    </citation>
    <scope>NUCLEOTIDE SEQUENCE</scope>
    <source>
        <strain evidence="1">UC10</strain>
    </source>
</reference>
<dbReference type="AlphaFoldDB" id="A0A1Y5PKB6"/>
<name>A0A1Y5PKB6_9MYCO</name>
<dbReference type="EMBL" id="FLQS01000028">
    <property type="protein sequence ID" value="SBS76621.1"/>
    <property type="molecule type" value="Genomic_DNA"/>
</dbReference>
<evidence type="ECO:0000313" key="1">
    <source>
        <dbReference type="EMBL" id="SBS76621.1"/>
    </source>
</evidence>
<proteinExistence type="predicted"/>
<accession>A0A1Y5PKB6</accession>
<organism evidence="1">
    <name type="scientific">uncultured Mycobacterium sp</name>
    <dbReference type="NCBI Taxonomy" id="171292"/>
    <lineage>
        <taxon>Bacteria</taxon>
        <taxon>Bacillati</taxon>
        <taxon>Actinomycetota</taxon>
        <taxon>Actinomycetes</taxon>
        <taxon>Mycobacteriales</taxon>
        <taxon>Mycobacteriaceae</taxon>
        <taxon>Mycobacterium</taxon>
        <taxon>environmental samples</taxon>
    </lineage>
</organism>
<sequence length="108" mass="11938">MTNLDPPLGPCPTWCEKPAHHDWEDEWLNGPVRVHIWARTVAGNGHVQGDQIRIEEAEQHTGDGVVRRRTIVVDVEAPTEWDLDTATRAREVLGDAITLAAAEGADAR</sequence>